<keyword evidence="1" id="KW-0963">Cytoplasm</keyword>
<protein>
    <recommendedName>
        <fullName evidence="3">COP9 signalosome complex subunit 3 N-terminal helical repeats domain-containing protein</fullName>
    </recommendedName>
</protein>
<evidence type="ECO:0000313" key="4">
    <source>
        <dbReference type="EMBL" id="ESL07841.1"/>
    </source>
</evidence>
<evidence type="ECO:0000256" key="2">
    <source>
        <dbReference type="SAM" id="MobiDB-lite"/>
    </source>
</evidence>
<feature type="region of interest" description="Disordered" evidence="2">
    <location>
        <begin position="523"/>
        <end position="545"/>
    </location>
</feature>
<dbReference type="EMBL" id="AUPL01004466">
    <property type="protein sequence ID" value="ESL07841.1"/>
    <property type="molecule type" value="Genomic_DNA"/>
</dbReference>
<dbReference type="AlphaFoldDB" id="A0A061J123"/>
<reference evidence="4 5" key="1">
    <citation type="submission" date="2013-07" db="EMBL/GenBank/DDBJ databases">
        <authorList>
            <person name="Stoco P.H."/>
            <person name="Wagner G."/>
            <person name="Gerber A."/>
            <person name="Zaha A."/>
            <person name="Thompson C."/>
            <person name="Bartholomeu D.C."/>
            <person name="Luckemeyer D.D."/>
            <person name="Bahia D."/>
            <person name="Loreto E."/>
            <person name="Prestes E.B."/>
            <person name="Lima F.M."/>
            <person name="Rodrigues-Luiz G."/>
            <person name="Vallejo G.A."/>
            <person name="Filho J.F."/>
            <person name="Monteiro K.M."/>
            <person name="Tyler K.M."/>
            <person name="de Almeida L.G."/>
            <person name="Ortiz M.F."/>
            <person name="Siervo M.A."/>
            <person name="de Moraes M.H."/>
            <person name="Cunha O.L."/>
            <person name="Mendonca-Neto R."/>
            <person name="Silva R."/>
            <person name="Teixeira S.M."/>
            <person name="Murta S.M."/>
            <person name="Sincero T.C."/>
            <person name="Mendes T.A."/>
            <person name="Urmenyi T.P."/>
            <person name="Silva V.G."/>
            <person name="da Rocha W.D."/>
            <person name="Andersson B."/>
            <person name="Romanha A.J."/>
            <person name="Steindel M."/>
            <person name="de Vasconcelos A.T."/>
            <person name="Grisard E.C."/>
        </authorList>
    </citation>
    <scope>NUCLEOTIDE SEQUENCE [LARGE SCALE GENOMIC DNA]</scope>
    <source>
        <strain evidence="4 5">SC58</strain>
    </source>
</reference>
<gene>
    <name evidence="4" type="ORF">TRSC58_04466</name>
</gene>
<keyword evidence="5" id="KW-1185">Reference proteome</keyword>
<evidence type="ECO:0000256" key="1">
    <source>
        <dbReference type="ARBA" id="ARBA00022490"/>
    </source>
</evidence>
<dbReference type="PANTHER" id="PTHR10758:SF1">
    <property type="entry name" value="COP9 SIGNALOSOME COMPLEX SUBUNIT 3"/>
    <property type="match status" value="1"/>
</dbReference>
<dbReference type="Proteomes" id="UP000031737">
    <property type="component" value="Unassembled WGS sequence"/>
</dbReference>
<dbReference type="Pfam" id="PF22788">
    <property type="entry name" value="COP9_hel_rpt"/>
    <property type="match status" value="1"/>
</dbReference>
<name>A0A061J123_TRYRA</name>
<evidence type="ECO:0000313" key="5">
    <source>
        <dbReference type="Proteomes" id="UP000031737"/>
    </source>
</evidence>
<organism evidence="4 5">
    <name type="scientific">Trypanosoma rangeli SC58</name>
    <dbReference type="NCBI Taxonomy" id="429131"/>
    <lineage>
        <taxon>Eukaryota</taxon>
        <taxon>Discoba</taxon>
        <taxon>Euglenozoa</taxon>
        <taxon>Kinetoplastea</taxon>
        <taxon>Metakinetoplastina</taxon>
        <taxon>Trypanosomatida</taxon>
        <taxon>Trypanosomatidae</taxon>
        <taxon>Trypanosoma</taxon>
        <taxon>Herpetosoma</taxon>
    </lineage>
</organism>
<dbReference type="OrthoDB" id="245199at2759"/>
<evidence type="ECO:0000259" key="3">
    <source>
        <dbReference type="Pfam" id="PF22788"/>
    </source>
</evidence>
<dbReference type="GO" id="GO:0006511">
    <property type="term" value="P:ubiquitin-dependent protein catabolic process"/>
    <property type="evidence" value="ECO:0007669"/>
    <property type="project" value="TreeGrafter"/>
</dbReference>
<comment type="caution">
    <text evidence="4">The sequence shown here is derived from an EMBL/GenBank/DDBJ whole genome shotgun (WGS) entry which is preliminary data.</text>
</comment>
<accession>A0A061J123</accession>
<dbReference type="InterPro" id="IPR050756">
    <property type="entry name" value="CSN3"/>
</dbReference>
<proteinExistence type="predicted"/>
<sequence length="545" mass="60538">MLPILFPKMIMFPTSKQHDFELEAALEQHMPELVAEADHFYIPLKELLTFRLEDTAVAVVSEDAVPSDSTNCKRGPVLTCGVTLGLMYLATAIILSEVRDSDTVKGVMDVVHCLLSPGSTAYRHLRGHKYALQRFEQLLKGYVEICNSPCEVHYQDNLFNLYQAAISFAPSPEYITVVHPLFLREAARCRCPGLALAVMRQPVLEVSPVDTGADVTYLHSYYCEGGFLLAAMQCWEDAMVWLRLAVSVPKHLQRQASLEVQAAEASATTTSSVPHVTALGRSGDICDILLRAAKVFVLVAIISQGGFHDPADRRRAQRVMQVCRGRNTDPYFRLLSAATQRDGKLWNTLEKRFDFLWRQDGTTEFVVEAGLRLRRHVIRDLAMVANRMYLSDILSAFRIHSLCGTGEISDAEEVSALIQLLAGMQEDGELLIRIENFHDGGLGEVKMTLEDNGSDMSVQPLVVRLEPPPKRIPMALGTCRRGCSLLSLTGADMGKKQRYGQAQLRCAMEDRVRRYERARAALTRATETSSGEGAQLVEDDCNGSG</sequence>
<dbReference type="PANTHER" id="PTHR10758">
    <property type="entry name" value="26S PROTEASOME NON-ATPASE REGULATORY SUBUNIT 3/COP9 SIGNALOSOME COMPLEX SUBUNIT 3"/>
    <property type="match status" value="1"/>
</dbReference>
<dbReference type="GO" id="GO:0008180">
    <property type="term" value="C:COP9 signalosome"/>
    <property type="evidence" value="ECO:0007669"/>
    <property type="project" value="TreeGrafter"/>
</dbReference>
<feature type="domain" description="COP9 signalosome complex subunit 3 N-terminal helical repeats" evidence="3">
    <location>
        <begin position="131"/>
        <end position="252"/>
    </location>
</feature>
<dbReference type="VEuPathDB" id="TriTrypDB:TRSC58_04466"/>
<dbReference type="InterPro" id="IPR055089">
    <property type="entry name" value="COP9_N"/>
</dbReference>